<evidence type="ECO:0000313" key="2">
    <source>
        <dbReference type="Proteomes" id="UP000001611"/>
    </source>
</evidence>
<protein>
    <submittedName>
        <fullName evidence="1">Uncharacterized protein</fullName>
    </submittedName>
</protein>
<gene>
    <name evidence="1" type="ORF">VDAG_05232</name>
</gene>
<dbReference type="AlphaFoldDB" id="G2X500"/>
<dbReference type="HOGENOM" id="CLU_1147951_0_0_1"/>
<accession>G2X500</accession>
<name>G2X500_VERDV</name>
<dbReference type="Proteomes" id="UP000001611">
    <property type="component" value="Chromosome 4"/>
</dbReference>
<dbReference type="GeneID" id="20706695"/>
<reference evidence="1 2" key="1">
    <citation type="submission" date="2008-03" db="EMBL/GenBank/DDBJ databases">
        <title>The Genome Sequence of Verticillium dahliae VdLs.17.</title>
        <authorList>
            <consortium name="The Broad Institute Genome Sequencing Platform"/>
            <person name="Ma L.-J.J."/>
            <person name="Klosterman S.J."/>
            <person name="Subbarao K."/>
            <person name="Dobinson K."/>
            <person name="Veronese P."/>
            <person name="Kang S."/>
            <person name="Gold S.E."/>
            <person name="Young S."/>
            <person name="Jaffe D."/>
            <person name="Gnerre S."/>
            <person name="Berlin A."/>
            <person name="Heiman D."/>
            <person name="Hepburn T."/>
            <person name="Sykes S."/>
            <person name="Alvarado L."/>
            <person name="Kodira C.D."/>
            <person name="Lander E."/>
            <person name="Galagan J."/>
            <person name="Nusbaum C."/>
            <person name="Birren B."/>
        </authorList>
    </citation>
    <scope>NUCLEOTIDE SEQUENCE [LARGE SCALE GENOMIC DNA]</scope>
    <source>
        <strain evidence="2">VdLs.17 / ATCC MYA-4575 / FGSC 10137</strain>
    </source>
</reference>
<evidence type="ECO:0000313" key="1">
    <source>
        <dbReference type="EMBL" id="EGY23794.1"/>
    </source>
</evidence>
<sequence>MARISVLDQNTKLFPESNLTLLPVFQDGQWALGYYSAAGLTVYESLPDLSRREAMTEYFQDYHKTQPGLLVTISAPLIRPKFHDSGVYLLVTAILLIAECDLPSSIDYGFWKEVLKHIFLSHVGYQIIAQPIFSNTPSSSGCSDMTNFGLSARVSPDCPGCFLHDNRKVRIKGLSLEVVPKYRQSLQSAEKACHALSKLTKMSSKKGARVANENSRRIMQALQFAKLSKSCLQAEVDRLQSR</sequence>
<dbReference type="RefSeq" id="XP_009653263.1">
    <property type="nucleotide sequence ID" value="XM_009654968.1"/>
</dbReference>
<dbReference type="EMBL" id="DS572703">
    <property type="protein sequence ID" value="EGY23794.1"/>
    <property type="molecule type" value="Genomic_DNA"/>
</dbReference>
<organism evidence="1 2">
    <name type="scientific">Verticillium dahliae (strain VdLs.17 / ATCC MYA-4575 / FGSC 10137)</name>
    <name type="common">Verticillium wilt</name>
    <dbReference type="NCBI Taxonomy" id="498257"/>
    <lineage>
        <taxon>Eukaryota</taxon>
        <taxon>Fungi</taxon>
        <taxon>Dikarya</taxon>
        <taxon>Ascomycota</taxon>
        <taxon>Pezizomycotina</taxon>
        <taxon>Sordariomycetes</taxon>
        <taxon>Hypocreomycetidae</taxon>
        <taxon>Glomerellales</taxon>
        <taxon>Plectosphaerellaceae</taxon>
        <taxon>Verticillium</taxon>
    </lineage>
</organism>
<keyword evidence="2" id="KW-1185">Reference proteome</keyword>
<proteinExistence type="predicted"/>
<dbReference type="KEGG" id="vda:VDAG_05232"/>
<dbReference type="InParanoid" id="G2X500"/>